<gene>
    <name evidence="1" type="ORF">BV898_19970</name>
</gene>
<keyword evidence="2" id="KW-1185">Reference proteome</keyword>
<dbReference type="EMBL" id="MTYJ01001007">
    <property type="protein sequence ID" value="OWA55583.1"/>
    <property type="molecule type" value="Genomic_DNA"/>
</dbReference>
<proteinExistence type="predicted"/>
<accession>A0A9X6NMF7</accession>
<sequence>MLGARPSCRARDDTALHLFDLSVWINGLREFFRDSRPSTRCNSILGVRVFYRLLHGCRRSGASYYCAGRRVWLGAPPQRKVDVSPPRVAILPPRVLHVCGLATLAYAVCNYSGCWLTSLRCGSFDSLVGPNVALDLLSCDVRQNLQPDPGSMRRRVCEQDLL</sequence>
<evidence type="ECO:0000313" key="2">
    <source>
        <dbReference type="Proteomes" id="UP000192578"/>
    </source>
</evidence>
<reference evidence="2" key="1">
    <citation type="submission" date="2017-01" db="EMBL/GenBank/DDBJ databases">
        <title>Comparative genomics of anhydrobiosis in the tardigrade Hypsibius dujardini.</title>
        <authorList>
            <person name="Yoshida Y."/>
            <person name="Koutsovoulos G."/>
            <person name="Laetsch D."/>
            <person name="Stevens L."/>
            <person name="Kumar S."/>
            <person name="Horikawa D."/>
            <person name="Ishino K."/>
            <person name="Komine S."/>
            <person name="Tomita M."/>
            <person name="Blaxter M."/>
            <person name="Arakawa K."/>
        </authorList>
    </citation>
    <scope>NUCLEOTIDE SEQUENCE [LARGE SCALE GENOMIC DNA]</scope>
    <source>
        <strain evidence="2">Z151</strain>
    </source>
</reference>
<name>A0A9X6NMF7_HYPEX</name>
<evidence type="ECO:0000313" key="1">
    <source>
        <dbReference type="EMBL" id="OWA55583.1"/>
    </source>
</evidence>
<protein>
    <submittedName>
        <fullName evidence="1">Uncharacterized protein</fullName>
    </submittedName>
</protein>
<dbReference type="AlphaFoldDB" id="A0A9X6NMF7"/>
<organism evidence="1 2">
    <name type="scientific">Hypsibius exemplaris</name>
    <name type="common">Freshwater tardigrade</name>
    <dbReference type="NCBI Taxonomy" id="2072580"/>
    <lineage>
        <taxon>Eukaryota</taxon>
        <taxon>Metazoa</taxon>
        <taxon>Ecdysozoa</taxon>
        <taxon>Tardigrada</taxon>
        <taxon>Eutardigrada</taxon>
        <taxon>Parachela</taxon>
        <taxon>Hypsibioidea</taxon>
        <taxon>Hypsibiidae</taxon>
        <taxon>Hypsibius</taxon>
    </lineage>
</organism>
<comment type="caution">
    <text evidence="1">The sequence shown here is derived from an EMBL/GenBank/DDBJ whole genome shotgun (WGS) entry which is preliminary data.</text>
</comment>
<dbReference type="Proteomes" id="UP000192578">
    <property type="component" value="Unassembled WGS sequence"/>
</dbReference>